<reference evidence="2" key="1">
    <citation type="submission" date="2018-02" db="EMBL/GenBank/DDBJ databases">
        <title>Rhizophora mucronata_Transcriptome.</title>
        <authorList>
            <person name="Meera S.P."/>
            <person name="Sreeshan A."/>
            <person name="Augustine A."/>
        </authorList>
    </citation>
    <scope>NUCLEOTIDE SEQUENCE</scope>
    <source>
        <tissue evidence="2">Leaf</tissue>
    </source>
</reference>
<dbReference type="AlphaFoldDB" id="A0A2P2NK47"/>
<organism evidence="2">
    <name type="scientific">Rhizophora mucronata</name>
    <name type="common">Asiatic mangrove</name>
    <dbReference type="NCBI Taxonomy" id="61149"/>
    <lineage>
        <taxon>Eukaryota</taxon>
        <taxon>Viridiplantae</taxon>
        <taxon>Streptophyta</taxon>
        <taxon>Embryophyta</taxon>
        <taxon>Tracheophyta</taxon>
        <taxon>Spermatophyta</taxon>
        <taxon>Magnoliopsida</taxon>
        <taxon>eudicotyledons</taxon>
        <taxon>Gunneridae</taxon>
        <taxon>Pentapetalae</taxon>
        <taxon>rosids</taxon>
        <taxon>fabids</taxon>
        <taxon>Malpighiales</taxon>
        <taxon>Rhizophoraceae</taxon>
        <taxon>Rhizophora</taxon>
    </lineage>
</organism>
<protein>
    <submittedName>
        <fullName evidence="2">Uncharacterized protein</fullName>
    </submittedName>
</protein>
<evidence type="ECO:0000313" key="2">
    <source>
        <dbReference type="EMBL" id="MBX42856.1"/>
    </source>
</evidence>
<dbReference type="EMBL" id="GGEC01062372">
    <property type="protein sequence ID" value="MBX42856.1"/>
    <property type="molecule type" value="Transcribed_RNA"/>
</dbReference>
<sequence>MFFQNQREQELGLRGNKNLSQSPTTCLPFPPRTPGCMGDSPTLLQ</sequence>
<accession>A0A2P2NK47</accession>
<name>A0A2P2NK47_RHIMU</name>
<proteinExistence type="predicted"/>
<feature type="region of interest" description="Disordered" evidence="1">
    <location>
        <begin position="1"/>
        <end position="45"/>
    </location>
</feature>
<evidence type="ECO:0000256" key="1">
    <source>
        <dbReference type="SAM" id="MobiDB-lite"/>
    </source>
</evidence>